<keyword evidence="2" id="KW-1185">Reference proteome</keyword>
<reference evidence="1" key="1">
    <citation type="submission" date="2021-02" db="EMBL/GenBank/DDBJ databases">
        <authorList>
            <person name="Dougan E. K."/>
            <person name="Rhodes N."/>
            <person name="Thang M."/>
            <person name="Chan C."/>
        </authorList>
    </citation>
    <scope>NUCLEOTIDE SEQUENCE</scope>
</reference>
<organism evidence="1 2">
    <name type="scientific">Symbiodinium necroappetens</name>
    <dbReference type="NCBI Taxonomy" id="1628268"/>
    <lineage>
        <taxon>Eukaryota</taxon>
        <taxon>Sar</taxon>
        <taxon>Alveolata</taxon>
        <taxon>Dinophyceae</taxon>
        <taxon>Suessiales</taxon>
        <taxon>Symbiodiniaceae</taxon>
        <taxon>Symbiodinium</taxon>
    </lineage>
</organism>
<dbReference type="OrthoDB" id="58570at2759"/>
<protein>
    <submittedName>
        <fullName evidence="1">Dnm1l protein</fullName>
    </submittedName>
</protein>
<dbReference type="EMBL" id="CAJNJA010040864">
    <property type="protein sequence ID" value="CAE7769940.1"/>
    <property type="molecule type" value="Genomic_DNA"/>
</dbReference>
<dbReference type="InterPro" id="IPR029058">
    <property type="entry name" value="AB_hydrolase_fold"/>
</dbReference>
<name>A0A812Y2P5_9DINO</name>
<dbReference type="AlphaFoldDB" id="A0A812Y2P5"/>
<evidence type="ECO:0000313" key="2">
    <source>
        <dbReference type="Proteomes" id="UP000601435"/>
    </source>
</evidence>
<sequence>MPTGVTQTMMSGRLSRTIFRHHHIALALNNAVKRHEAEAKAAGQKLLMTGHSLGGALVGAASAAHGVDGIGFSPPGLYYQVQKFDLTLADLQSTFAIVQPANDVVPRAALRACGEIFSGCGKYRQGVDKQRGMIQWIQCLESAAQCHRPQPQRPKTLLPDLTWLLQA</sequence>
<proteinExistence type="predicted"/>
<accession>A0A812Y2P5</accession>
<dbReference type="Proteomes" id="UP000601435">
    <property type="component" value="Unassembled WGS sequence"/>
</dbReference>
<gene>
    <name evidence="1" type="primary">dnm1l</name>
    <name evidence="1" type="ORF">SNEC2469_LOCUS22481</name>
</gene>
<dbReference type="SUPFAM" id="SSF53474">
    <property type="entry name" value="alpha/beta-Hydrolases"/>
    <property type="match status" value="1"/>
</dbReference>
<comment type="caution">
    <text evidence="1">The sequence shown here is derived from an EMBL/GenBank/DDBJ whole genome shotgun (WGS) entry which is preliminary data.</text>
</comment>
<evidence type="ECO:0000313" key="1">
    <source>
        <dbReference type="EMBL" id="CAE7769940.1"/>
    </source>
</evidence>